<dbReference type="GO" id="GO:0007059">
    <property type="term" value="P:chromosome segregation"/>
    <property type="evidence" value="ECO:0007669"/>
    <property type="project" value="UniProtKB-UniRule"/>
</dbReference>
<keyword evidence="5 9" id="KW-0229">DNA integration</keyword>
<dbReference type="GO" id="GO:0005737">
    <property type="term" value="C:cytoplasm"/>
    <property type="evidence" value="ECO:0007669"/>
    <property type="project" value="UniProtKB-SubCell"/>
</dbReference>
<protein>
    <recommendedName>
        <fullName evidence="9">Tyrosine recombinase XerC</fullName>
    </recommendedName>
</protein>
<dbReference type="InterPro" id="IPR044068">
    <property type="entry name" value="CB"/>
</dbReference>
<keyword evidence="8 9" id="KW-0131">Cell cycle</keyword>
<dbReference type="InterPro" id="IPR002104">
    <property type="entry name" value="Integrase_catalytic"/>
</dbReference>
<feature type="active site" evidence="9">
    <location>
        <position position="267"/>
    </location>
</feature>
<dbReference type="InterPro" id="IPR004107">
    <property type="entry name" value="Integrase_SAM-like_N"/>
</dbReference>
<dbReference type="Pfam" id="PF00589">
    <property type="entry name" value="Phage_integrase"/>
    <property type="match status" value="1"/>
</dbReference>
<comment type="subunit">
    <text evidence="9">Forms a cyclic heterotetrameric complex composed of two molecules of XerC and two molecules of XerD.</text>
</comment>
<dbReference type="PANTHER" id="PTHR30349">
    <property type="entry name" value="PHAGE INTEGRASE-RELATED"/>
    <property type="match status" value="1"/>
</dbReference>
<comment type="subcellular location">
    <subcellularLocation>
        <location evidence="1 9">Cytoplasm</location>
    </subcellularLocation>
</comment>
<evidence type="ECO:0000313" key="12">
    <source>
        <dbReference type="EMBL" id="OUI79474.1"/>
    </source>
</evidence>
<feature type="domain" description="Tyr recombinase" evidence="10">
    <location>
        <begin position="127"/>
        <end position="315"/>
    </location>
</feature>
<dbReference type="RefSeq" id="WP_086631787.1">
    <property type="nucleotide sequence ID" value="NZ_JOPB01000001.1"/>
</dbReference>
<evidence type="ECO:0000256" key="9">
    <source>
        <dbReference type="HAMAP-Rule" id="MF_01808"/>
    </source>
</evidence>
<keyword evidence="3 9" id="KW-0132">Cell division</keyword>
<keyword evidence="6 9" id="KW-0238">DNA-binding</keyword>
<proteinExistence type="inferred from homology"/>
<comment type="similarity">
    <text evidence="9">Belongs to the 'phage' integrase family. XerC subfamily.</text>
</comment>
<feature type="active site" description="O-(3'-phospho-DNA)-tyrosine intermediate" evidence="9">
    <location>
        <position position="302"/>
    </location>
</feature>
<dbReference type="PROSITE" id="PS51900">
    <property type="entry name" value="CB"/>
    <property type="match status" value="1"/>
</dbReference>
<keyword evidence="13" id="KW-1185">Reference proteome</keyword>
<keyword evidence="7 9" id="KW-0233">DNA recombination</keyword>
<feature type="active site" evidence="9">
    <location>
        <position position="293"/>
    </location>
</feature>
<dbReference type="SUPFAM" id="SSF56349">
    <property type="entry name" value="DNA breaking-rejoining enzymes"/>
    <property type="match status" value="1"/>
</dbReference>
<evidence type="ECO:0000256" key="2">
    <source>
        <dbReference type="ARBA" id="ARBA00022490"/>
    </source>
</evidence>
<organism evidence="12 13">
    <name type="scientific">Commensalibacter intestini</name>
    <dbReference type="NCBI Taxonomy" id="479936"/>
    <lineage>
        <taxon>Bacteria</taxon>
        <taxon>Pseudomonadati</taxon>
        <taxon>Pseudomonadota</taxon>
        <taxon>Alphaproteobacteria</taxon>
        <taxon>Acetobacterales</taxon>
        <taxon>Acetobacteraceae</taxon>
    </lineage>
</organism>
<feature type="active site" evidence="9">
    <location>
        <position position="170"/>
    </location>
</feature>
<accession>A0A251ZXT4</accession>
<evidence type="ECO:0000256" key="1">
    <source>
        <dbReference type="ARBA" id="ARBA00004496"/>
    </source>
</evidence>
<dbReference type="HAMAP" id="MF_01808">
    <property type="entry name" value="Recomb_XerC_XerD"/>
    <property type="match status" value="1"/>
</dbReference>
<evidence type="ECO:0000256" key="7">
    <source>
        <dbReference type="ARBA" id="ARBA00023172"/>
    </source>
</evidence>
<dbReference type="GO" id="GO:0003677">
    <property type="term" value="F:DNA binding"/>
    <property type="evidence" value="ECO:0007669"/>
    <property type="project" value="UniProtKB-UniRule"/>
</dbReference>
<dbReference type="SUPFAM" id="SSF47823">
    <property type="entry name" value="lambda integrase-like, N-terminal domain"/>
    <property type="match status" value="1"/>
</dbReference>
<dbReference type="AlphaFoldDB" id="A0A251ZXT4"/>
<dbReference type="Pfam" id="PF02899">
    <property type="entry name" value="Phage_int_SAM_1"/>
    <property type="match status" value="1"/>
</dbReference>
<evidence type="ECO:0000256" key="6">
    <source>
        <dbReference type="ARBA" id="ARBA00023125"/>
    </source>
</evidence>
<keyword evidence="2 9" id="KW-0963">Cytoplasm</keyword>
<reference evidence="13" key="1">
    <citation type="submission" date="2014-06" db="EMBL/GenBank/DDBJ databases">
        <authorList>
            <person name="Winans N.J."/>
            <person name="Newell P.D."/>
            <person name="Douglas A.E."/>
        </authorList>
    </citation>
    <scope>NUCLEOTIDE SEQUENCE [LARGE SCALE GENOMIC DNA]</scope>
    <source>
        <strain evidence="13">DmL_052</strain>
    </source>
</reference>
<dbReference type="InterPro" id="IPR010998">
    <property type="entry name" value="Integrase_recombinase_N"/>
</dbReference>
<dbReference type="InterPro" id="IPR050090">
    <property type="entry name" value="Tyrosine_recombinase_XerCD"/>
</dbReference>
<gene>
    <name evidence="9" type="primary">xerC</name>
    <name evidence="12" type="ORF">HK18_02660</name>
</gene>
<feature type="active site" evidence="9">
    <location>
        <position position="199"/>
    </location>
</feature>
<dbReference type="Gene3D" id="1.10.443.10">
    <property type="entry name" value="Intergrase catalytic core"/>
    <property type="match status" value="1"/>
</dbReference>
<sequence>MLAFELLQQFLGWMKDSRRASEHSIIAYQQDLTRFLSFLTIHFGGEPTKQTLSDVSHKDLRSWLADENDKALSNPQLGQGRHTQDAAIRTRRRRLSALKSFYRYLALHHDIENIAPTLLSTPKVKQPLPHPLSQEEATALSKDIAIINESPVAQYRDIALFTLLYGCGLRLSEALGLDWVDLHHAGLSAEGGMLRVVGKGNKERLMSILPMVAEALLQWKSQYPGISEGKEPVFIGLRGKRLNPSIAQKTMREYRRMMGLSDLATPHALRHSFATHIMQNGGDLRTIQTLLGHASLSTTQRYTLMDEAHLLKIWEKAHPRAHQEKKL</sequence>
<evidence type="ECO:0000259" key="10">
    <source>
        <dbReference type="PROSITE" id="PS51898"/>
    </source>
</evidence>
<evidence type="ECO:0000256" key="8">
    <source>
        <dbReference type="ARBA" id="ARBA00023306"/>
    </source>
</evidence>
<dbReference type="Gene3D" id="1.10.150.130">
    <property type="match status" value="1"/>
</dbReference>
<dbReference type="InterPro" id="IPR011010">
    <property type="entry name" value="DNA_brk_join_enz"/>
</dbReference>
<keyword evidence="4 9" id="KW-0159">Chromosome partition</keyword>
<dbReference type="GO" id="GO:0009037">
    <property type="term" value="F:tyrosine-based site-specific recombinase activity"/>
    <property type="evidence" value="ECO:0007669"/>
    <property type="project" value="UniProtKB-UniRule"/>
</dbReference>
<dbReference type="InterPro" id="IPR023009">
    <property type="entry name" value="Tyrosine_recombinase_XerC/XerD"/>
</dbReference>
<dbReference type="PROSITE" id="PS51898">
    <property type="entry name" value="TYR_RECOMBINASE"/>
    <property type="match status" value="1"/>
</dbReference>
<evidence type="ECO:0000256" key="3">
    <source>
        <dbReference type="ARBA" id="ARBA00022618"/>
    </source>
</evidence>
<comment type="caution">
    <text evidence="12">The sequence shown here is derived from an EMBL/GenBank/DDBJ whole genome shotgun (WGS) entry which is preliminary data.</text>
</comment>
<dbReference type="Proteomes" id="UP000194946">
    <property type="component" value="Unassembled WGS sequence"/>
</dbReference>
<name>A0A251ZXT4_9PROT</name>
<evidence type="ECO:0000256" key="5">
    <source>
        <dbReference type="ARBA" id="ARBA00022908"/>
    </source>
</evidence>
<dbReference type="InterPro" id="IPR013762">
    <property type="entry name" value="Integrase-like_cat_sf"/>
</dbReference>
<dbReference type="GO" id="GO:0051301">
    <property type="term" value="P:cell division"/>
    <property type="evidence" value="ECO:0007669"/>
    <property type="project" value="UniProtKB-KW"/>
</dbReference>
<evidence type="ECO:0000256" key="4">
    <source>
        <dbReference type="ARBA" id="ARBA00022829"/>
    </source>
</evidence>
<dbReference type="EMBL" id="JOPB01000001">
    <property type="protein sequence ID" value="OUI79474.1"/>
    <property type="molecule type" value="Genomic_DNA"/>
</dbReference>
<dbReference type="GO" id="GO:0006313">
    <property type="term" value="P:DNA transposition"/>
    <property type="evidence" value="ECO:0007669"/>
    <property type="project" value="UniProtKB-UniRule"/>
</dbReference>
<comment type="function">
    <text evidence="9">Site-specific tyrosine recombinase, which acts by catalyzing the cutting and rejoining of the recombining DNA molecules. The XerC-XerD complex is essential to convert dimers of the bacterial chromosome into monomers to permit their segregation at cell division. It also contributes to the segregational stability of plasmids.</text>
</comment>
<evidence type="ECO:0000259" key="11">
    <source>
        <dbReference type="PROSITE" id="PS51900"/>
    </source>
</evidence>
<feature type="domain" description="Core-binding (CB)" evidence="11">
    <location>
        <begin position="1"/>
        <end position="106"/>
    </location>
</feature>
<feature type="active site" evidence="9">
    <location>
        <position position="270"/>
    </location>
</feature>
<dbReference type="PANTHER" id="PTHR30349:SF90">
    <property type="entry name" value="TYROSINE RECOMBINASE XERD"/>
    <property type="match status" value="1"/>
</dbReference>
<evidence type="ECO:0000313" key="13">
    <source>
        <dbReference type="Proteomes" id="UP000194946"/>
    </source>
</evidence>